<reference evidence="2" key="1">
    <citation type="submission" date="2023-06" db="EMBL/GenBank/DDBJ databases">
        <authorList>
            <person name="Zhang S."/>
        </authorList>
    </citation>
    <scope>NUCLEOTIDE SEQUENCE</scope>
    <source>
        <strain evidence="2">SG2303</strain>
    </source>
</reference>
<evidence type="ECO:0000313" key="2">
    <source>
        <dbReference type="EMBL" id="MDN0074011.1"/>
    </source>
</evidence>
<name>A0ABT7XJP5_9NEIS</name>
<comment type="caution">
    <text evidence="2">The sequence shown here is derived from an EMBL/GenBank/DDBJ whole genome shotgun (WGS) entry which is preliminary data.</text>
</comment>
<dbReference type="Proteomes" id="UP001168540">
    <property type="component" value="Unassembled WGS sequence"/>
</dbReference>
<dbReference type="EMBL" id="JAUEDK010000004">
    <property type="protein sequence ID" value="MDN0074011.1"/>
    <property type="molecule type" value="Genomic_DNA"/>
</dbReference>
<accession>A0ABT7XJP5</accession>
<gene>
    <name evidence="2" type="ORF">QU481_03790</name>
</gene>
<organism evidence="2 3">
    <name type="scientific">Crenobacter oryzisoli</name>
    <dbReference type="NCBI Taxonomy" id="3056844"/>
    <lineage>
        <taxon>Bacteria</taxon>
        <taxon>Pseudomonadati</taxon>
        <taxon>Pseudomonadota</taxon>
        <taxon>Betaproteobacteria</taxon>
        <taxon>Neisseriales</taxon>
        <taxon>Neisseriaceae</taxon>
        <taxon>Crenobacter</taxon>
    </lineage>
</organism>
<proteinExistence type="predicted"/>
<evidence type="ECO:0000256" key="1">
    <source>
        <dbReference type="SAM" id="MobiDB-lite"/>
    </source>
</evidence>
<keyword evidence="3" id="KW-1185">Reference proteome</keyword>
<evidence type="ECO:0000313" key="3">
    <source>
        <dbReference type="Proteomes" id="UP001168540"/>
    </source>
</evidence>
<sequence>MYTQFFQLSRLVIGVLGATTVTLAMPCRADSSTLHKPTDALASLTRIERMRRLGPPSVHATERPSVTLHAGTPHSGRLQPTALWPNQKIILSASLKKEIGRPLG</sequence>
<evidence type="ECO:0008006" key="4">
    <source>
        <dbReference type="Google" id="ProtNLM"/>
    </source>
</evidence>
<feature type="region of interest" description="Disordered" evidence="1">
    <location>
        <begin position="52"/>
        <end position="80"/>
    </location>
</feature>
<protein>
    <recommendedName>
        <fullName evidence="4">Secreted protein</fullName>
    </recommendedName>
</protein>
<dbReference type="RefSeq" id="WP_289828559.1">
    <property type="nucleotide sequence ID" value="NZ_JAUEDK010000004.1"/>
</dbReference>